<dbReference type="Pfam" id="PF01058">
    <property type="entry name" value="Oxidored_q6"/>
    <property type="match status" value="1"/>
</dbReference>
<dbReference type="SUPFAM" id="SSF56770">
    <property type="entry name" value="HydA/Nqo6-like"/>
    <property type="match status" value="1"/>
</dbReference>
<protein>
    <recommendedName>
        <fullName evidence="2">NADH:ubiquinone oxidoreductase-like 20kDa subunit domain-containing protein</fullName>
    </recommendedName>
</protein>
<accession>A0A5B9D865</accession>
<feature type="domain" description="NADH:ubiquinone oxidoreductase-like 20kDa subunit" evidence="2">
    <location>
        <begin position="32"/>
        <end position="122"/>
    </location>
</feature>
<reference evidence="3 4" key="1">
    <citation type="journal article" date="2020" name="Nature">
        <title>Isolation of an archaeon at the prokaryote-eukaryote interface.</title>
        <authorList>
            <person name="Imachi H."/>
            <person name="Nobu M.K."/>
            <person name="Nakahara N."/>
            <person name="Morono Y."/>
            <person name="Ogawara M."/>
            <person name="Takaki Y."/>
            <person name="Takano Y."/>
            <person name="Uematsu K."/>
            <person name="Ikuta T."/>
            <person name="Ito M."/>
            <person name="Matsui Y."/>
            <person name="Miyazaki M."/>
            <person name="Murata K."/>
            <person name="Saito Y."/>
            <person name="Sakai S."/>
            <person name="Song C."/>
            <person name="Tasumi E."/>
            <person name="Yamanaka Y."/>
            <person name="Yamaguchi T."/>
            <person name="Kamagata Y."/>
            <person name="Tamaki H."/>
            <person name="Takai K."/>
        </authorList>
    </citation>
    <scope>NUCLEOTIDE SEQUENCE [LARGE SCALE GENOMIC DNA]</scope>
    <source>
        <strain evidence="3 4">MK-D1</strain>
    </source>
</reference>
<proteinExistence type="predicted"/>
<sequence length="418" mass="46224">MKIGIFQLNGCNKCFNETILLDKHIKSKNEIYRIKNSEIESWSEKELDYAVVTGYIKPENHEFLQNLSKNSKNIVGYGSCATTGGIFGLAYQNGYKISPIGKIISDAAIVDGCLGEIEELSEILQGNPLSNDSNLCKSCARKSTCEYLDEVVRQIDPQDDIESCYNDFGYMCTGYIAKACKEMCVNYGTPCRGCKPSIDRAGFRMLGMFGTLMGNIEVATEATGKGGTDKLADVDDDITRSIPDITGNFFRFNLANSVLPIGRIQSNGSILSDIFIGRPIEELPLISGCMGGNNFISITLDLIQAYENGLGDDLPVSKKTTELRNSLLSLEKDLNSALKESNIEQYETITNQIRKLAGNMNLSNLFFGGFKVPIEGSDDFEEYKKIIFENIEGDYQNGQVKYSLDNQGLVTKFEILEA</sequence>
<dbReference type="AlphaFoldDB" id="A0A5B9D865"/>
<dbReference type="InterPro" id="IPR037024">
    <property type="entry name" value="NiFe_Hase_small_N_sf"/>
</dbReference>
<dbReference type="GO" id="GO:0016491">
    <property type="term" value="F:oxidoreductase activity"/>
    <property type="evidence" value="ECO:0007669"/>
    <property type="project" value="UniProtKB-KW"/>
</dbReference>
<dbReference type="PANTHER" id="PTHR42845:SF1">
    <property type="entry name" value="HYDROGENASE SMALL SUBUNIT"/>
    <property type="match status" value="1"/>
</dbReference>
<organism evidence="3 4">
    <name type="scientific">Promethearchaeum syntrophicum</name>
    <dbReference type="NCBI Taxonomy" id="2594042"/>
    <lineage>
        <taxon>Archaea</taxon>
        <taxon>Promethearchaeati</taxon>
        <taxon>Promethearchaeota</taxon>
        <taxon>Promethearchaeia</taxon>
        <taxon>Promethearchaeales</taxon>
        <taxon>Promethearchaeaceae</taxon>
        <taxon>Promethearchaeum</taxon>
    </lineage>
</organism>
<evidence type="ECO:0000259" key="2">
    <source>
        <dbReference type="Pfam" id="PF01058"/>
    </source>
</evidence>
<keyword evidence="1" id="KW-0560">Oxidoreductase</keyword>
<evidence type="ECO:0000313" key="4">
    <source>
        <dbReference type="Proteomes" id="UP000321408"/>
    </source>
</evidence>
<dbReference type="Proteomes" id="UP000321408">
    <property type="component" value="Chromosome"/>
</dbReference>
<reference evidence="3 4" key="2">
    <citation type="journal article" date="2024" name="Int. J. Syst. Evol. Microbiol.">
        <title>Promethearchaeum syntrophicum gen. nov., sp. nov., an anaerobic, obligately syntrophic archaeon, the first isolate of the lineage 'Asgard' archaea, and proposal of the new archaeal phylum Promethearchaeota phyl. nov. and kingdom Promethearchaeati regn. nov.</title>
        <authorList>
            <person name="Imachi H."/>
            <person name="Nobu M.K."/>
            <person name="Kato S."/>
            <person name="Takaki Y."/>
            <person name="Miyazaki M."/>
            <person name="Miyata M."/>
            <person name="Ogawara M."/>
            <person name="Saito Y."/>
            <person name="Sakai S."/>
            <person name="Tahara Y.O."/>
            <person name="Takano Y."/>
            <person name="Tasumi E."/>
            <person name="Uematsu K."/>
            <person name="Yoshimura T."/>
            <person name="Itoh T."/>
            <person name="Ohkuma M."/>
            <person name="Takai K."/>
        </authorList>
    </citation>
    <scope>NUCLEOTIDE SEQUENCE [LARGE SCALE GENOMIC DNA]</scope>
    <source>
        <strain evidence="3 4">MK-D1</strain>
    </source>
</reference>
<dbReference type="GO" id="GO:0051536">
    <property type="term" value="F:iron-sulfur cluster binding"/>
    <property type="evidence" value="ECO:0007669"/>
    <property type="project" value="InterPro"/>
</dbReference>
<name>A0A5B9D865_9ARCH</name>
<dbReference type="KEGG" id="psyt:DSAG12_01149"/>
<dbReference type="EMBL" id="CP042905">
    <property type="protein sequence ID" value="QEE15324.1"/>
    <property type="molecule type" value="Genomic_DNA"/>
</dbReference>
<gene>
    <name evidence="3" type="ORF">DSAG12_01149</name>
</gene>
<dbReference type="RefSeq" id="WP_147662238.1">
    <property type="nucleotide sequence ID" value="NZ_CP042905.2"/>
</dbReference>
<dbReference type="Gene3D" id="3.40.50.700">
    <property type="entry name" value="NADH:ubiquinone oxidoreductase-like, 20kDa subunit"/>
    <property type="match status" value="1"/>
</dbReference>
<keyword evidence="4" id="KW-1185">Reference proteome</keyword>
<dbReference type="InterPro" id="IPR006137">
    <property type="entry name" value="NADH_UbQ_OxRdtase-like_20kDa"/>
</dbReference>
<dbReference type="InterPro" id="IPR051349">
    <property type="entry name" value="Hydrogenase_assoc-protein"/>
</dbReference>
<dbReference type="OrthoDB" id="37913at2157"/>
<evidence type="ECO:0000256" key="1">
    <source>
        <dbReference type="ARBA" id="ARBA00023002"/>
    </source>
</evidence>
<dbReference type="PANTHER" id="PTHR42845">
    <property type="entry name" value="COENZYME F420-REDUCING HYDROGENASE, GAMMA SUBUNIT"/>
    <property type="match status" value="1"/>
</dbReference>
<dbReference type="GeneID" id="41329146"/>
<evidence type="ECO:0000313" key="3">
    <source>
        <dbReference type="EMBL" id="QEE15324.1"/>
    </source>
</evidence>